<accession>A0A024GBQ2</accession>
<reference evidence="1 2" key="1">
    <citation type="submission" date="2012-05" db="EMBL/GenBank/DDBJ databases">
        <title>Recombination and specialization in a pathogen metapopulation.</title>
        <authorList>
            <person name="Gardiner A."/>
            <person name="Kemen E."/>
            <person name="Schultz-Larsen T."/>
            <person name="MacLean D."/>
            <person name="Van Oosterhout C."/>
            <person name="Jones J.D.G."/>
        </authorList>
    </citation>
    <scope>NUCLEOTIDE SEQUENCE [LARGE SCALE GENOMIC DNA]</scope>
    <source>
        <strain evidence="1 2">Ac Nc2</strain>
    </source>
</reference>
<protein>
    <submittedName>
        <fullName evidence="1">Uncharacterized protein</fullName>
    </submittedName>
</protein>
<sequence length="72" mass="8143">MTRSTIQKYKKFFMNRESSVPRTVSISIRNRVTARSCSNSVDCKFDGCPSANVARLRAESFIMLSNSGELFD</sequence>
<comment type="caution">
    <text evidence="1">The sequence shown here is derived from an EMBL/GenBank/DDBJ whole genome shotgun (WGS) entry which is preliminary data.</text>
</comment>
<evidence type="ECO:0000313" key="1">
    <source>
        <dbReference type="EMBL" id="CCI43935.1"/>
    </source>
</evidence>
<gene>
    <name evidence="1" type="ORF">BN9_047190</name>
</gene>
<organism evidence="1 2">
    <name type="scientific">Albugo candida</name>
    <dbReference type="NCBI Taxonomy" id="65357"/>
    <lineage>
        <taxon>Eukaryota</taxon>
        <taxon>Sar</taxon>
        <taxon>Stramenopiles</taxon>
        <taxon>Oomycota</taxon>
        <taxon>Peronosporomycetes</taxon>
        <taxon>Albuginales</taxon>
        <taxon>Albuginaceae</taxon>
        <taxon>Albugo</taxon>
    </lineage>
</organism>
<dbReference type="InParanoid" id="A0A024GBQ2"/>
<dbReference type="EMBL" id="CAIX01000058">
    <property type="protein sequence ID" value="CCI43935.1"/>
    <property type="molecule type" value="Genomic_DNA"/>
</dbReference>
<evidence type="ECO:0000313" key="2">
    <source>
        <dbReference type="Proteomes" id="UP000053237"/>
    </source>
</evidence>
<name>A0A024GBQ2_9STRA</name>
<dbReference type="AlphaFoldDB" id="A0A024GBQ2"/>
<keyword evidence="2" id="KW-1185">Reference proteome</keyword>
<dbReference type="Proteomes" id="UP000053237">
    <property type="component" value="Unassembled WGS sequence"/>
</dbReference>
<proteinExistence type="predicted"/>